<dbReference type="AlphaFoldDB" id="A0A9P0KJ00"/>
<dbReference type="Proteomes" id="UP001152888">
    <property type="component" value="Unassembled WGS sequence"/>
</dbReference>
<name>A0A9P0KJ00_ACAOB</name>
<organism evidence="1 2">
    <name type="scientific">Acanthoscelides obtectus</name>
    <name type="common">Bean weevil</name>
    <name type="synonym">Bruchus obtectus</name>
    <dbReference type="NCBI Taxonomy" id="200917"/>
    <lineage>
        <taxon>Eukaryota</taxon>
        <taxon>Metazoa</taxon>
        <taxon>Ecdysozoa</taxon>
        <taxon>Arthropoda</taxon>
        <taxon>Hexapoda</taxon>
        <taxon>Insecta</taxon>
        <taxon>Pterygota</taxon>
        <taxon>Neoptera</taxon>
        <taxon>Endopterygota</taxon>
        <taxon>Coleoptera</taxon>
        <taxon>Polyphaga</taxon>
        <taxon>Cucujiformia</taxon>
        <taxon>Chrysomeloidea</taxon>
        <taxon>Chrysomelidae</taxon>
        <taxon>Bruchinae</taxon>
        <taxon>Bruchini</taxon>
        <taxon>Acanthoscelides</taxon>
    </lineage>
</organism>
<evidence type="ECO:0000313" key="1">
    <source>
        <dbReference type="EMBL" id="CAH1973707.1"/>
    </source>
</evidence>
<gene>
    <name evidence="1" type="ORF">ACAOBT_LOCUS10706</name>
</gene>
<keyword evidence="2" id="KW-1185">Reference proteome</keyword>
<evidence type="ECO:0000313" key="2">
    <source>
        <dbReference type="Proteomes" id="UP001152888"/>
    </source>
</evidence>
<comment type="caution">
    <text evidence="1">The sequence shown here is derived from an EMBL/GenBank/DDBJ whole genome shotgun (WGS) entry which is preliminary data.</text>
</comment>
<protein>
    <submittedName>
        <fullName evidence="1">Uncharacterized protein</fullName>
    </submittedName>
</protein>
<accession>A0A9P0KJ00</accession>
<dbReference type="OrthoDB" id="2430314at2759"/>
<proteinExistence type="predicted"/>
<sequence length="92" mass="10686">MGVCVEPTRPWQGDHAGEFILNPTEPRLPSSYRRPRITGTASRRYRVALRAYLFTFHYLKFYTELVHRRVCSTVKIRNGLGKLWSTTVSDAE</sequence>
<dbReference type="EMBL" id="CAKOFQ010006813">
    <property type="protein sequence ID" value="CAH1973707.1"/>
    <property type="molecule type" value="Genomic_DNA"/>
</dbReference>
<reference evidence="1" key="1">
    <citation type="submission" date="2022-03" db="EMBL/GenBank/DDBJ databases">
        <authorList>
            <person name="Sayadi A."/>
        </authorList>
    </citation>
    <scope>NUCLEOTIDE SEQUENCE</scope>
</reference>